<evidence type="ECO:0000256" key="7">
    <source>
        <dbReference type="ARBA" id="ARBA00023136"/>
    </source>
</evidence>
<dbReference type="CDD" id="cd03250">
    <property type="entry name" value="ABCC_MRP_domain1"/>
    <property type="match status" value="1"/>
</dbReference>
<keyword evidence="4" id="KW-0547">Nucleotide-binding</keyword>
<feature type="domain" description="ABC transporter" evidence="10">
    <location>
        <begin position="1011"/>
        <end position="1260"/>
    </location>
</feature>
<dbReference type="Pfam" id="PF00005">
    <property type="entry name" value="ABC_tran"/>
    <property type="match status" value="2"/>
</dbReference>
<evidence type="ECO:0000256" key="5">
    <source>
        <dbReference type="ARBA" id="ARBA00022840"/>
    </source>
</evidence>
<evidence type="ECO:0000256" key="4">
    <source>
        <dbReference type="ARBA" id="ARBA00022741"/>
    </source>
</evidence>
<dbReference type="CDD" id="cd18597">
    <property type="entry name" value="ABC_6TM_YOR1_D1_like"/>
    <property type="match status" value="1"/>
</dbReference>
<gene>
    <name evidence="12" type="ORF">IFM60648_00655</name>
</gene>
<keyword evidence="6 9" id="KW-1133">Transmembrane helix</keyword>
<dbReference type="PROSITE" id="PS00211">
    <property type="entry name" value="ABC_TRANSPORTER_1"/>
    <property type="match status" value="1"/>
</dbReference>
<dbReference type="PANTHER" id="PTHR24223">
    <property type="entry name" value="ATP-BINDING CASSETTE SUB-FAMILY C"/>
    <property type="match status" value="1"/>
</dbReference>
<feature type="transmembrane region" description="Helical" evidence="9">
    <location>
        <begin position="811"/>
        <end position="829"/>
    </location>
</feature>
<keyword evidence="3 9" id="KW-0812">Transmembrane</keyword>
<keyword evidence="2" id="KW-0813">Transport</keyword>
<dbReference type="Gene3D" id="1.20.1560.10">
    <property type="entry name" value="ABC transporter type 1, transmembrane domain"/>
    <property type="match status" value="2"/>
</dbReference>
<evidence type="ECO:0000256" key="8">
    <source>
        <dbReference type="SAM" id="MobiDB-lite"/>
    </source>
</evidence>
<dbReference type="Gene3D" id="3.40.50.300">
    <property type="entry name" value="P-loop containing nucleotide triphosphate hydrolases"/>
    <property type="match status" value="2"/>
</dbReference>
<evidence type="ECO:0000259" key="11">
    <source>
        <dbReference type="PROSITE" id="PS50929"/>
    </source>
</evidence>
<evidence type="ECO:0000256" key="3">
    <source>
        <dbReference type="ARBA" id="ARBA00022692"/>
    </source>
</evidence>
<dbReference type="SUPFAM" id="SSF90123">
    <property type="entry name" value="ABC transporter transmembrane region"/>
    <property type="match status" value="2"/>
</dbReference>
<evidence type="ECO:0000256" key="9">
    <source>
        <dbReference type="SAM" id="Phobius"/>
    </source>
</evidence>
<keyword evidence="7 9" id="KW-0472">Membrane</keyword>
<feature type="transmembrane region" description="Helical" evidence="9">
    <location>
        <begin position="699"/>
        <end position="723"/>
    </location>
</feature>
<feature type="domain" description="ABC transmembrane type-1" evidence="11">
    <location>
        <begin position="700"/>
        <end position="976"/>
    </location>
</feature>
<name>A0ABQ0ZS78_ASPLE</name>
<evidence type="ECO:0000313" key="13">
    <source>
        <dbReference type="Proteomes" id="UP000465220"/>
    </source>
</evidence>
<dbReference type="InterPro" id="IPR003593">
    <property type="entry name" value="AAA+_ATPase"/>
</dbReference>
<dbReference type="InterPro" id="IPR050173">
    <property type="entry name" value="ABC_transporter_C-like"/>
</dbReference>
<feature type="transmembrane region" description="Helical" evidence="9">
    <location>
        <begin position="253"/>
        <end position="274"/>
    </location>
</feature>
<dbReference type="InterPro" id="IPR011527">
    <property type="entry name" value="ABC1_TM_dom"/>
</dbReference>
<dbReference type="CDD" id="cd18606">
    <property type="entry name" value="ABC_6TM_YOR1_D2_like"/>
    <property type="match status" value="1"/>
</dbReference>
<evidence type="ECO:0000256" key="1">
    <source>
        <dbReference type="ARBA" id="ARBA00004141"/>
    </source>
</evidence>
<dbReference type="EMBL" id="BLKI01000002">
    <property type="protein sequence ID" value="GFF62526.1"/>
    <property type="molecule type" value="Genomic_DNA"/>
</dbReference>
<reference evidence="12 13" key="1">
    <citation type="submission" date="2020-01" db="EMBL/GenBank/DDBJ databases">
        <title>Draft genome sequence of Aspergillus lentulus IFM 60648.</title>
        <authorList>
            <person name="Takahashi H."/>
            <person name="Yaguchi T."/>
        </authorList>
    </citation>
    <scope>NUCLEOTIDE SEQUENCE [LARGE SCALE GENOMIC DNA]</scope>
    <source>
        <strain evidence="12 13">IFM 60648</strain>
    </source>
</reference>
<dbReference type="PANTHER" id="PTHR24223:SF464">
    <property type="entry name" value="ABC-TYPE TRANSPORTER CICA"/>
    <property type="match status" value="1"/>
</dbReference>
<feature type="transmembrane region" description="Helical" evidence="9">
    <location>
        <begin position="357"/>
        <end position="378"/>
    </location>
</feature>
<evidence type="ECO:0000256" key="6">
    <source>
        <dbReference type="ARBA" id="ARBA00022989"/>
    </source>
</evidence>
<dbReference type="Pfam" id="PF00664">
    <property type="entry name" value="ABC_membrane"/>
    <property type="match status" value="2"/>
</dbReference>
<feature type="transmembrane region" description="Helical" evidence="9">
    <location>
        <begin position="835"/>
        <end position="853"/>
    </location>
</feature>
<sequence length="1272" mass="141796">MAEPSSKDEKINAQQQCIQQSQKWSWGRWRWGKVQPIPSEREVSKEYGAGFWSKLTFSWMNEHMSYEDIWLVNPDRAIVPLSSKLRESFQLRVAQKKKHPLLEAIHDTFRREIWLDGICRLLSDVLLIFAPFTLRYLIAFMQDAWNAHHYGEPIPKIGRGVGLMLGILGMQIVQSPGDTHFLYRSMVVGGQTCSVLISAIFEKSLRLSMREKVGATGKSKSESKSEGWTNGRIMNLMSHDTQRIFQASNVVHLVWTSPLAILLAVILVIINLTYSALPGVGFLVIGLFSLSQVVKFLASRRDIIYAVADRRVSLTQEILQGVRFVKCFAWERAFQDRLSEIRAQEIRSVQVLLTMRSAIGAVSMALPIFATLFAFITFALSNHALDAATIFSSLALFNSLRTPLNWLPVAIGQVVDALASVRRIEEFLQAEEHEEQAVWELNMAAAVELRNASFTWERGMGTDQSLAPESASAPQPVFELHDLDLTVPRNELLAVVGTVGAGKTSLLTALAGEMRRTGGTMVLGASRAFCPQYAWIQNATVRDNIVFGQPFDSDWYYKVVDACALRADFRSLSAGDMTEIRERGINLSGGQKQRVNLARAVYSHTDIMLMDDPLSAVDAHVALRGLQSLGTLSVQREEGDEKAKPKDEGKCEDRIEHVDSTVSLHDDGALMTAEGKAVKSVPWSVYLAYIRASGSILNAVWIFLLLVGFRGANIMTGLWLSYWSAQSFDLSRSQWIGIYAGLACLQGVLLFAFSLCTSVVGTNASRKMLNQATWHVLRSPMSFFDTTPLGRITHRFTKDIDVMDMSLTDSLRMYLVVLSMIIGVFILTIAYFYYFAAAIAPLTVLLVIWTAYYRSSARELKRFEAVLDSSVYARFSEALSGTSSIRSYGRQQQFTSRVQSAIDDMNSAHFLTFGNQRWLSLRLDSIGNALVFTSRILAVAERYNISPSISGLVLSYSLSVVQLIQFTVRQLAELESAMNGTERIHEYTGLEPEGPLDLGMVRPTWPEQGQITFENVTMRYCPGLPLVLNRLNLAITGGERIGIIGRTGAGKSSIVSALFRLVKLAEGSITIDGVDISQIGLHELRARVSIIPQDPTFVRGTVRSNLDPFNEHTDAELWNALLQSHLVDANNATNNKSHESEKDGSSMSKITLDGPVDEEGSNYSLGQRQLLAFARAKVRDSRIVVIDEGTSSIDTETDMKIQETIVSNFRGKTLLSIAHRLRTIIGYNRICVMDKGEIAELGPPLELWKRMGIFRSMCDRSGIRREDIEAAR</sequence>
<comment type="caution">
    <text evidence="12">The sequence shown here is derived from an EMBL/GenBank/DDBJ whole genome shotgun (WGS) entry which is preliminary data.</text>
</comment>
<feature type="region of interest" description="Disordered" evidence="8">
    <location>
        <begin position="1133"/>
        <end position="1155"/>
    </location>
</feature>
<feature type="transmembrane region" description="Helical" evidence="9">
    <location>
        <begin position="181"/>
        <end position="201"/>
    </location>
</feature>
<feature type="transmembrane region" description="Helical" evidence="9">
    <location>
        <begin position="735"/>
        <end position="760"/>
    </location>
</feature>
<dbReference type="InterPro" id="IPR036640">
    <property type="entry name" value="ABC1_TM_sf"/>
</dbReference>
<dbReference type="InterPro" id="IPR017871">
    <property type="entry name" value="ABC_transporter-like_CS"/>
</dbReference>
<feature type="domain" description="ABC transporter" evidence="10">
    <location>
        <begin position="447"/>
        <end position="699"/>
    </location>
</feature>
<dbReference type="CDD" id="cd03244">
    <property type="entry name" value="ABCC_MRP_domain2"/>
    <property type="match status" value="1"/>
</dbReference>
<organism evidence="12 13">
    <name type="scientific">Aspergillus lentulus</name>
    <dbReference type="NCBI Taxonomy" id="293939"/>
    <lineage>
        <taxon>Eukaryota</taxon>
        <taxon>Fungi</taxon>
        <taxon>Dikarya</taxon>
        <taxon>Ascomycota</taxon>
        <taxon>Pezizomycotina</taxon>
        <taxon>Eurotiomycetes</taxon>
        <taxon>Eurotiomycetidae</taxon>
        <taxon>Eurotiales</taxon>
        <taxon>Aspergillaceae</taxon>
        <taxon>Aspergillus</taxon>
        <taxon>Aspergillus subgen. Fumigati</taxon>
    </lineage>
</organism>
<dbReference type="SMART" id="SM00382">
    <property type="entry name" value="AAA"/>
    <property type="match status" value="2"/>
</dbReference>
<keyword evidence="13" id="KW-1185">Reference proteome</keyword>
<evidence type="ECO:0000313" key="12">
    <source>
        <dbReference type="EMBL" id="GFF62526.1"/>
    </source>
</evidence>
<feature type="domain" description="ABC transmembrane type-1" evidence="11">
    <location>
        <begin position="114"/>
        <end position="416"/>
    </location>
</feature>
<feature type="transmembrane region" description="Helical" evidence="9">
    <location>
        <begin position="280"/>
        <end position="298"/>
    </location>
</feature>
<dbReference type="Proteomes" id="UP000465220">
    <property type="component" value="Unassembled WGS sequence"/>
</dbReference>
<protein>
    <submittedName>
        <fullName evidence="12">ABC transporter C family member 1</fullName>
    </submittedName>
</protein>
<dbReference type="InterPro" id="IPR027417">
    <property type="entry name" value="P-loop_NTPase"/>
</dbReference>
<dbReference type="SUPFAM" id="SSF52540">
    <property type="entry name" value="P-loop containing nucleoside triphosphate hydrolases"/>
    <property type="match status" value="2"/>
</dbReference>
<dbReference type="PROSITE" id="PS50893">
    <property type="entry name" value="ABC_TRANSPORTER_2"/>
    <property type="match status" value="2"/>
</dbReference>
<dbReference type="InterPro" id="IPR003439">
    <property type="entry name" value="ABC_transporter-like_ATP-bd"/>
</dbReference>
<keyword evidence="5" id="KW-0067">ATP-binding</keyword>
<comment type="subcellular location">
    <subcellularLocation>
        <location evidence="1">Membrane</location>
        <topology evidence="1">Multi-pass membrane protein</topology>
    </subcellularLocation>
</comment>
<evidence type="ECO:0000256" key="2">
    <source>
        <dbReference type="ARBA" id="ARBA00022448"/>
    </source>
</evidence>
<proteinExistence type="predicted"/>
<dbReference type="PROSITE" id="PS50929">
    <property type="entry name" value="ABC_TM1F"/>
    <property type="match status" value="2"/>
</dbReference>
<feature type="transmembrane region" description="Helical" evidence="9">
    <location>
        <begin position="118"/>
        <end position="138"/>
    </location>
</feature>
<accession>A0ABQ0ZS78</accession>
<evidence type="ECO:0000259" key="10">
    <source>
        <dbReference type="PROSITE" id="PS50893"/>
    </source>
</evidence>